<evidence type="ECO:0000313" key="3">
    <source>
        <dbReference type="Proteomes" id="UP000314982"/>
    </source>
</evidence>
<feature type="region of interest" description="Disordered" evidence="1">
    <location>
        <begin position="1"/>
        <end position="556"/>
    </location>
</feature>
<dbReference type="AlphaFoldDB" id="A0A4W5RHT7"/>
<feature type="compositionally biased region" description="Basic and acidic residues" evidence="1">
    <location>
        <begin position="323"/>
        <end position="359"/>
    </location>
</feature>
<sequence length="748" mass="83081">MLLPCTESRQQTSSPSLEAQDPRAKEALKEKKVLEKKMALSRKRKWDSRKEGDVTGKRKGDAAGEFNKKEEAKGISSKSLQHKSFRKVSESAASEERHRRKSVSTSEESGEPKKLTDKSRTHSFILDLEQGSESPLKQRPAGKFDRLSRKELNPKERKEKECSLSDERTKLKQKLEKRVVGESHTDEPEQNEGAHIEVSPDDKGERKSKVKGDRKVSVNAREGRASVSEGGVSDEGASKEATTKKGKVPSVEAAKVEKDREKEKNRENEKEREKDKEREKTKGEKIPLKTDPRQLLGPDSTGSSEERSDMEPGSESIKKKDKHPKEALKRSKSHTEDKHVEKPKSKPDSKDSEKEKPRTELVTQENQKPSKSSSDTDKDSRKSRETELGMKVKVMEKSRSKSREDKKAQGLEVKNKGSTSGSRPDTSKERKREGSMKEQRKDTEENPPEKMEGKSGKKMVDKKAQNPEKKDTQDERKGRKADEKSDKSSISSPAPDITEPPLKKGPQSKDTSTDWDPTDATIATSTSVTYDALSDVTPELEDDDGEMPLGEVEPRPLTTGADALLTLMDICTSADARLGQGSDITGAMKREACPELSFQEADIKMKEAALTLLSMDPESILSPTLVTPATQEVTEATTPALQRKETTTPVAKDPEDSEHVLEMDESDLTATASSEKMDDQSRSQDVLDTGVKDTVVSTWTLVEGMSQENKATVDRDEEKPGHADVVPEQEPVLGPSVDKQCIRFIPLS</sequence>
<feature type="compositionally biased region" description="Polar residues" evidence="1">
    <location>
        <begin position="7"/>
        <end position="17"/>
    </location>
</feature>
<dbReference type="STRING" id="62062.ENSHHUP00000089476"/>
<accession>A0A4W5RHT7</accession>
<reference evidence="2" key="3">
    <citation type="submission" date="2025-09" db="UniProtKB">
        <authorList>
            <consortium name="Ensembl"/>
        </authorList>
    </citation>
    <scope>IDENTIFICATION</scope>
</reference>
<feature type="compositionally biased region" description="Basic and acidic residues" evidence="1">
    <location>
        <begin position="110"/>
        <end position="120"/>
    </location>
</feature>
<feature type="compositionally biased region" description="Basic and acidic residues" evidence="1">
    <location>
        <begin position="20"/>
        <end position="38"/>
    </location>
</feature>
<feature type="compositionally biased region" description="Basic and acidic residues" evidence="1">
    <location>
        <begin position="142"/>
        <end position="224"/>
    </location>
</feature>
<feature type="compositionally biased region" description="Basic and acidic residues" evidence="1">
    <location>
        <begin position="374"/>
        <end position="415"/>
    </location>
</feature>
<evidence type="ECO:0000313" key="2">
    <source>
        <dbReference type="Ensembl" id="ENSHHUP00000089476.1"/>
    </source>
</evidence>
<reference evidence="2" key="2">
    <citation type="submission" date="2025-08" db="UniProtKB">
        <authorList>
            <consortium name="Ensembl"/>
        </authorList>
    </citation>
    <scope>IDENTIFICATION</scope>
</reference>
<feature type="compositionally biased region" description="Basic and acidic residues" evidence="1">
    <location>
        <begin position="425"/>
        <end position="487"/>
    </location>
</feature>
<dbReference type="Proteomes" id="UP000314982">
    <property type="component" value="Unassembled WGS sequence"/>
</dbReference>
<feature type="compositionally biased region" description="Basic and acidic residues" evidence="1">
    <location>
        <begin position="642"/>
        <end position="662"/>
    </location>
</feature>
<evidence type="ECO:0000256" key="1">
    <source>
        <dbReference type="SAM" id="MobiDB-lite"/>
    </source>
</evidence>
<feature type="compositionally biased region" description="Basic and acidic residues" evidence="1">
    <location>
        <begin position="711"/>
        <end position="722"/>
    </location>
</feature>
<feature type="region of interest" description="Disordered" evidence="1">
    <location>
        <begin position="632"/>
        <end position="689"/>
    </location>
</feature>
<keyword evidence="3" id="KW-1185">Reference proteome</keyword>
<protein>
    <submittedName>
        <fullName evidence="2">Uncharacterized protein</fullName>
    </submittedName>
</protein>
<dbReference type="Ensembl" id="ENSHHUT00000092254.1">
    <property type="protein sequence ID" value="ENSHHUP00000089476.1"/>
    <property type="gene ID" value="ENSHHUG00000051655.1"/>
</dbReference>
<feature type="compositionally biased region" description="Basic and acidic residues" evidence="1">
    <location>
        <begin position="48"/>
        <end position="73"/>
    </location>
</feature>
<name>A0A4W5RHT7_9TELE</name>
<proteinExistence type="predicted"/>
<reference evidence="3" key="1">
    <citation type="submission" date="2018-06" db="EMBL/GenBank/DDBJ databases">
        <title>Genome assembly of Danube salmon.</title>
        <authorList>
            <person name="Macqueen D.J."/>
            <person name="Gundappa M.K."/>
        </authorList>
    </citation>
    <scope>NUCLEOTIDE SEQUENCE [LARGE SCALE GENOMIC DNA]</scope>
</reference>
<organism evidence="2 3">
    <name type="scientific">Hucho hucho</name>
    <name type="common">huchen</name>
    <dbReference type="NCBI Taxonomy" id="62062"/>
    <lineage>
        <taxon>Eukaryota</taxon>
        <taxon>Metazoa</taxon>
        <taxon>Chordata</taxon>
        <taxon>Craniata</taxon>
        <taxon>Vertebrata</taxon>
        <taxon>Euteleostomi</taxon>
        <taxon>Actinopterygii</taxon>
        <taxon>Neopterygii</taxon>
        <taxon>Teleostei</taxon>
        <taxon>Protacanthopterygii</taxon>
        <taxon>Salmoniformes</taxon>
        <taxon>Salmonidae</taxon>
        <taxon>Salmoninae</taxon>
        <taxon>Hucho</taxon>
    </lineage>
</organism>
<feature type="compositionally biased region" description="Basic and acidic residues" evidence="1">
    <location>
        <begin position="254"/>
        <end position="292"/>
    </location>
</feature>
<feature type="region of interest" description="Disordered" evidence="1">
    <location>
        <begin position="707"/>
        <end position="731"/>
    </location>
</feature>
<dbReference type="GeneTree" id="ENSGT00530000067117"/>